<comment type="similarity">
    <text evidence="2">Belongs to the methyl-accepting chemotaxis (MCP) protein family.</text>
</comment>
<dbReference type="PANTHER" id="PTHR32089">
    <property type="entry name" value="METHYL-ACCEPTING CHEMOTAXIS PROTEIN MCPB"/>
    <property type="match status" value="1"/>
</dbReference>
<dbReference type="InterPro" id="IPR029151">
    <property type="entry name" value="Sensor-like_sf"/>
</dbReference>
<keyword evidence="5" id="KW-1133">Transmembrane helix</keyword>
<dbReference type="InterPro" id="IPR003660">
    <property type="entry name" value="HAMP_dom"/>
</dbReference>
<dbReference type="Gene3D" id="3.30.450.20">
    <property type="entry name" value="PAS domain"/>
    <property type="match status" value="1"/>
</dbReference>
<reference evidence="8 9" key="1">
    <citation type="submission" date="2020-10" db="EMBL/GenBank/DDBJ databases">
        <title>Campylobacter and Helicobacter PacBio genomes.</title>
        <authorList>
            <person name="Lane C."/>
        </authorList>
    </citation>
    <scope>NUCLEOTIDE SEQUENCE [LARGE SCALE GENOMIC DNA]</scope>
    <source>
        <strain evidence="8 9">2016D-0074</strain>
    </source>
</reference>
<dbReference type="Pfam" id="PF00015">
    <property type="entry name" value="MCPsignal"/>
    <property type="match status" value="1"/>
</dbReference>
<protein>
    <submittedName>
        <fullName evidence="8">Cache1 sensor-containing MCP-domain signal transduction protein</fullName>
    </submittedName>
</protein>
<sequence length="672" mass="73719">MKSLKNKLSLIVGTIVLLALLTITIMAFISSRDNLISNSKNANEDYLLVTTTQVENYINSYVDILLAIKKHIDAMPKEQLANFDTIANSLGDNLKIFKEGSNTLALYIGFANGSMIVSDAVSDKQGVNYRKRGGAITSFDDPEYDATTRDWYKGAIANDGVFISDAYEDSVTKLPSFTYSVPIKRDGKLIGILGMDLLLTSLQKTFEKLPGNVFVFDTASSIPFASNNKSMILKPYPNIELLKQHHKELGDYQTFEYLSVGTDEKRFGICSNINSPKAKVDYIACTTQKQEDLEKLVIQETYKQIILSIIVLFIACFTIYLFSAKLLFPLQVIQSGLNSFFDFINHKTKDSALINVKTNDEFGAMAKAINENITKTKNALEQDTKAVEQSVETAKEIESGNLTARITAIPANPQLIELKNVLNEMLNVLEAKVGSNMNEINRVFDSYKALDFTTEVKNAKGGVEVTTNVLGQEIVGMLRQSSEFANLLATESAKLQSAVKNLTDSSASQASSLEETAAALEEITSSMQNVSHKTSEVIAQSEEIKNVTSIIGDIADQINLLALNAAIEAARAGEHGRGFAVVADEVRNLAERTQKSLGEIEANTNILVQSINEMGESIKEQTTGITQINDSVAQIDHVTQENLKIANDSSLVADNVSKIANDILEDAKKKKF</sequence>
<feature type="domain" description="Methyl-accepting transducer" evidence="6">
    <location>
        <begin position="472"/>
        <end position="672"/>
    </location>
</feature>
<keyword evidence="1 3" id="KW-0807">Transducer</keyword>
<dbReference type="Proteomes" id="UP000595070">
    <property type="component" value="Chromosome"/>
</dbReference>
<gene>
    <name evidence="8" type="ORF">IMC75_00950</name>
</gene>
<dbReference type="CDD" id="cd12913">
    <property type="entry name" value="PDC1_MCP_like"/>
    <property type="match status" value="1"/>
</dbReference>
<dbReference type="Gene3D" id="1.10.287.950">
    <property type="entry name" value="Methyl-accepting chemotaxis protein"/>
    <property type="match status" value="1"/>
</dbReference>
<keyword evidence="5" id="KW-0472">Membrane</keyword>
<dbReference type="SUPFAM" id="SSF58104">
    <property type="entry name" value="Methyl-accepting chemotaxis protein (MCP) signaling domain"/>
    <property type="match status" value="1"/>
</dbReference>
<keyword evidence="9" id="KW-1185">Reference proteome</keyword>
<feature type="domain" description="HAMP" evidence="7">
    <location>
        <begin position="384"/>
        <end position="434"/>
    </location>
</feature>
<evidence type="ECO:0000256" key="5">
    <source>
        <dbReference type="SAM" id="Phobius"/>
    </source>
</evidence>
<evidence type="ECO:0000256" key="1">
    <source>
        <dbReference type="ARBA" id="ARBA00023224"/>
    </source>
</evidence>
<evidence type="ECO:0000259" key="7">
    <source>
        <dbReference type="PROSITE" id="PS50885"/>
    </source>
</evidence>
<dbReference type="PANTHER" id="PTHR32089:SF112">
    <property type="entry name" value="LYSOZYME-LIKE PROTEIN-RELATED"/>
    <property type="match status" value="1"/>
</dbReference>
<dbReference type="InterPro" id="IPR004089">
    <property type="entry name" value="MCPsignal_dom"/>
</dbReference>
<dbReference type="PROSITE" id="PS50885">
    <property type="entry name" value="HAMP"/>
    <property type="match status" value="1"/>
</dbReference>
<dbReference type="PROSITE" id="PS50111">
    <property type="entry name" value="CHEMOTAXIS_TRANSDUC_2"/>
    <property type="match status" value="1"/>
</dbReference>
<evidence type="ECO:0000256" key="4">
    <source>
        <dbReference type="SAM" id="Coils"/>
    </source>
</evidence>
<evidence type="ECO:0000313" key="9">
    <source>
        <dbReference type="Proteomes" id="UP000595070"/>
    </source>
</evidence>
<feature type="transmembrane region" description="Helical" evidence="5">
    <location>
        <begin position="305"/>
        <end position="328"/>
    </location>
</feature>
<evidence type="ECO:0000256" key="2">
    <source>
        <dbReference type="ARBA" id="ARBA00029447"/>
    </source>
</evidence>
<feature type="coiled-coil region" evidence="4">
    <location>
        <begin position="370"/>
        <end position="397"/>
    </location>
</feature>
<dbReference type="SMART" id="SM00283">
    <property type="entry name" value="MA"/>
    <property type="match status" value="1"/>
</dbReference>
<dbReference type="Gene3D" id="6.10.340.10">
    <property type="match status" value="1"/>
</dbReference>
<evidence type="ECO:0000313" key="8">
    <source>
        <dbReference type="EMBL" id="QOQ89691.1"/>
    </source>
</evidence>
<accession>A0ABX6TUP3</accession>
<proteinExistence type="inferred from homology"/>
<keyword evidence="5" id="KW-0812">Transmembrane</keyword>
<organism evidence="8 9">
    <name type="scientific">Campylobacter peloridis</name>
    <dbReference type="NCBI Taxonomy" id="488546"/>
    <lineage>
        <taxon>Bacteria</taxon>
        <taxon>Pseudomonadati</taxon>
        <taxon>Campylobacterota</taxon>
        <taxon>Epsilonproteobacteria</taxon>
        <taxon>Campylobacterales</taxon>
        <taxon>Campylobacteraceae</taxon>
        <taxon>Campylobacter</taxon>
    </lineage>
</organism>
<keyword evidence="4" id="KW-0175">Coiled coil</keyword>
<dbReference type="Pfam" id="PF22673">
    <property type="entry name" value="MCP-like_PDC_1"/>
    <property type="match status" value="1"/>
</dbReference>
<evidence type="ECO:0000256" key="3">
    <source>
        <dbReference type="PROSITE-ProRule" id="PRU00284"/>
    </source>
</evidence>
<evidence type="ECO:0000259" key="6">
    <source>
        <dbReference type="PROSITE" id="PS50111"/>
    </source>
</evidence>
<dbReference type="SUPFAM" id="SSF103190">
    <property type="entry name" value="Sensory domain-like"/>
    <property type="match status" value="1"/>
</dbReference>
<name>A0ABX6TUP3_9BACT</name>
<dbReference type="EMBL" id="CP063079">
    <property type="protein sequence ID" value="QOQ89691.1"/>
    <property type="molecule type" value="Genomic_DNA"/>
</dbReference>